<dbReference type="Gene3D" id="2.115.10.20">
    <property type="entry name" value="Glycosyl hydrolase domain, family 43"/>
    <property type="match status" value="1"/>
</dbReference>
<accession>A0ABR8SSZ5</accession>
<reference evidence="7 8" key="1">
    <citation type="submission" date="2020-08" db="EMBL/GenBank/DDBJ databases">
        <title>A Genomic Blueprint of the Chicken Gut Microbiome.</title>
        <authorList>
            <person name="Gilroy R."/>
            <person name="Ravi A."/>
            <person name="Getino M."/>
            <person name="Pursley I."/>
            <person name="Horton D.L."/>
            <person name="Alikhan N.-F."/>
            <person name="Baker D."/>
            <person name="Gharbi K."/>
            <person name="Hall N."/>
            <person name="Watson M."/>
            <person name="Adriaenssens E.M."/>
            <person name="Foster-Nyarko E."/>
            <person name="Jarju S."/>
            <person name="Secka A."/>
            <person name="Antonio M."/>
            <person name="Oren A."/>
            <person name="Chaudhuri R."/>
            <person name="La Ragione R.M."/>
            <person name="Hildebrand F."/>
            <person name="Pallen M.J."/>
        </authorList>
    </citation>
    <scope>NUCLEOTIDE SEQUENCE [LARGE SCALE GENOMIC DNA]</scope>
    <source>
        <strain evidence="7 8">Sa2BVA9</strain>
    </source>
</reference>
<dbReference type="Pfam" id="PF04616">
    <property type="entry name" value="Glyco_hydro_43"/>
    <property type="match status" value="1"/>
</dbReference>
<comment type="caution">
    <text evidence="7">The sequence shown here is derived from an EMBL/GenBank/DDBJ whole genome shotgun (WGS) entry which is preliminary data.</text>
</comment>
<evidence type="ECO:0000256" key="3">
    <source>
        <dbReference type="ARBA" id="ARBA00022801"/>
    </source>
</evidence>
<proteinExistence type="inferred from homology"/>
<dbReference type="PANTHER" id="PTHR43817">
    <property type="entry name" value="GLYCOSYL HYDROLASE"/>
    <property type="match status" value="1"/>
</dbReference>
<evidence type="ECO:0000256" key="5">
    <source>
        <dbReference type="RuleBase" id="RU361187"/>
    </source>
</evidence>
<gene>
    <name evidence="7" type="ORF">H9647_00935</name>
</gene>
<dbReference type="SUPFAM" id="SSF75005">
    <property type="entry name" value="Arabinanase/levansucrase/invertase"/>
    <property type="match status" value="1"/>
</dbReference>
<dbReference type="InterPro" id="IPR023296">
    <property type="entry name" value="Glyco_hydro_beta-prop_sf"/>
</dbReference>
<evidence type="ECO:0000256" key="4">
    <source>
        <dbReference type="ARBA" id="ARBA00023295"/>
    </source>
</evidence>
<keyword evidence="2" id="KW-0732">Signal</keyword>
<dbReference type="InterPro" id="IPR016828">
    <property type="entry name" value="Alpha-L-arabinofuranosidase"/>
</dbReference>
<feature type="region of interest" description="Disordered" evidence="6">
    <location>
        <begin position="255"/>
        <end position="274"/>
    </location>
</feature>
<evidence type="ECO:0000256" key="1">
    <source>
        <dbReference type="ARBA" id="ARBA00009865"/>
    </source>
</evidence>
<dbReference type="RefSeq" id="WP_191797322.1">
    <property type="nucleotide sequence ID" value="NZ_JACSQL010000001.1"/>
</dbReference>
<dbReference type="EMBL" id="JACSQL010000001">
    <property type="protein sequence ID" value="MBD7966620.1"/>
    <property type="molecule type" value="Genomic_DNA"/>
</dbReference>
<evidence type="ECO:0000313" key="8">
    <source>
        <dbReference type="Proteomes" id="UP000608071"/>
    </source>
</evidence>
<protein>
    <submittedName>
        <fullName evidence="7">Family 43 glycosylhydrolase</fullName>
    </submittedName>
</protein>
<dbReference type="PIRSF" id="PIRSF025414">
    <property type="entry name" value="Alpha-L-arabinofuranosidase"/>
    <property type="match status" value="1"/>
</dbReference>
<organism evidence="7 8">
    <name type="scientific">Paenibacillus gallinarum</name>
    <dbReference type="NCBI Taxonomy" id="2762232"/>
    <lineage>
        <taxon>Bacteria</taxon>
        <taxon>Bacillati</taxon>
        <taxon>Bacillota</taxon>
        <taxon>Bacilli</taxon>
        <taxon>Bacillales</taxon>
        <taxon>Paenibacillaceae</taxon>
        <taxon>Paenibacillus</taxon>
    </lineage>
</organism>
<evidence type="ECO:0000313" key="7">
    <source>
        <dbReference type="EMBL" id="MBD7966620.1"/>
    </source>
</evidence>
<keyword evidence="8" id="KW-1185">Reference proteome</keyword>
<name>A0ABR8SSZ5_9BACL</name>
<keyword evidence="4 5" id="KW-0326">Glycosidase</keyword>
<comment type="similarity">
    <text evidence="1 5">Belongs to the glycosyl hydrolase 43 family.</text>
</comment>
<evidence type="ECO:0000256" key="2">
    <source>
        <dbReference type="ARBA" id="ARBA00022729"/>
    </source>
</evidence>
<dbReference type="Proteomes" id="UP000608071">
    <property type="component" value="Unassembled WGS sequence"/>
</dbReference>
<sequence>MSLQQNPLQWNNPVVAQRADPWVYLHEDGYYYFTGSVPSYDRIEVRRARTLAELAGAEPVVAWRKYEAGPMSKNIWAPEIHYIDGKWYIYFAAGQAREGEVDHSFRHRMYVLENESPNPLEGTWVEKGQVMTEWDSFALDATTFEHRGKLYYVWAQQDPNIKGNSNLYISEMENPWTLKGKQAMITTPEYDWEVIGFLVNEGAAVLKKNGKIFISYSASATDHNYKMGLLTASEDADLLDPASWIKNKEPVFETSEANGQYGPGHNSFTTSPDGETDIVIYHSRTYKETIGDPLYDGNRHARAQIITWNEDGTPNFGTPVADGPISLQQKELVKG</sequence>
<keyword evidence="3 5" id="KW-0378">Hydrolase</keyword>
<dbReference type="CDD" id="cd18817">
    <property type="entry name" value="GH43f_LbAraf43-like"/>
    <property type="match status" value="1"/>
</dbReference>
<dbReference type="InterPro" id="IPR006710">
    <property type="entry name" value="Glyco_hydro_43"/>
</dbReference>
<evidence type="ECO:0000256" key="6">
    <source>
        <dbReference type="SAM" id="MobiDB-lite"/>
    </source>
</evidence>
<dbReference type="PANTHER" id="PTHR43817:SF1">
    <property type="entry name" value="HYDROLASE, FAMILY 43, PUTATIVE (AFU_ORTHOLOGUE AFUA_3G01660)-RELATED"/>
    <property type="match status" value="1"/>
</dbReference>